<dbReference type="InterPro" id="IPR020904">
    <property type="entry name" value="Sc_DH/Rdtase_CS"/>
</dbReference>
<dbReference type="FunFam" id="3.40.50.720:FF:000084">
    <property type="entry name" value="Short-chain dehydrogenase reductase"/>
    <property type="match status" value="1"/>
</dbReference>
<dbReference type="Pfam" id="PF22917">
    <property type="entry name" value="PRISE"/>
    <property type="match status" value="1"/>
</dbReference>
<dbReference type="EMBL" id="KN847334">
    <property type="protein sequence ID" value="KIW44429.1"/>
    <property type="molecule type" value="Genomic_DNA"/>
</dbReference>
<dbReference type="GeneID" id="27354974"/>
<organism evidence="3 4">
    <name type="scientific">Exophiala oligosperma</name>
    <dbReference type="NCBI Taxonomy" id="215243"/>
    <lineage>
        <taxon>Eukaryota</taxon>
        <taxon>Fungi</taxon>
        <taxon>Dikarya</taxon>
        <taxon>Ascomycota</taxon>
        <taxon>Pezizomycotina</taxon>
        <taxon>Eurotiomycetes</taxon>
        <taxon>Chaetothyriomycetidae</taxon>
        <taxon>Chaetothyriales</taxon>
        <taxon>Herpotrichiellaceae</taxon>
        <taxon>Exophiala</taxon>
    </lineage>
</organism>
<dbReference type="InterPro" id="IPR055222">
    <property type="entry name" value="PRISE-like_Rossmann-fold"/>
</dbReference>
<sequence>MASLDAKVFAVTGASSGIGLACATTLAARGASLALADINVQGLEQVARSLDHQGRNITIHQVDVRSRDNVRDFIDQVKQQHGLLHGCANVAGVIGKGSNILPIWEVSSEEYSHTMDVNAKGVFNCIAEQLRPDIMQKGGSIVNIASVAGILGLPKNAPYSASKHAVVGLTKAGARDAAELGIRVNCVAPGAVMTPMVAADKFSASEPTTPIKRFALPEEVANIIKDYKSRTVRSVFPQSGRGKVATGPTRKLLFANIGIHGRIRVAGLETQDWNCSILQSNAKSAGHYHSWPLANICQGLESAKLAAPAKPAIRGSHPSFELAQHDDKNKHALVFGASGITGWAIVNQLLSNSPEAQAFSKVSAVTVRPISAEKALWPDSSKLSIYSGIDLIRLNAEGTKDVLKQKIPDIDTVTHVFFNSYKWVEDPKEESIVNSSMLEKATMAVQALCPDFQFFVLPTGTKAYGIHLFQDFPYGDHLPLSESLPRLPEPHASNLFYYWETDALTRMAKGRKWTWCEVRPDLVVGFVPNNNAQCLSQSLGIYLSLYRFVNGRGSKVPWPGTEKSYNVLSSQTNQDMVAKFSIWASLNPKLCGGGEAFNVIDTNNPSKWSDRWSLICSLFGLEGVGVVEGSFKPSEFMAKHRADWDQIVQDQGLQRGSWDNSLANPFFFDAILSLFDYDHQICADKMYQTGFKTTFDEKTSWALSFERFRQAKILPYFED</sequence>
<dbReference type="InterPro" id="IPR002347">
    <property type="entry name" value="SDR_fam"/>
</dbReference>
<dbReference type="CDD" id="cd08948">
    <property type="entry name" value="5beta-POR_like_SDR_a"/>
    <property type="match status" value="1"/>
</dbReference>
<dbReference type="RefSeq" id="XP_016264645.1">
    <property type="nucleotide sequence ID" value="XM_016403640.1"/>
</dbReference>
<evidence type="ECO:0000256" key="1">
    <source>
        <dbReference type="ARBA" id="ARBA00022857"/>
    </source>
</evidence>
<dbReference type="VEuPathDB" id="FungiDB:PV06_02900"/>
<accession>A0A0D2E949</accession>
<dbReference type="HOGENOM" id="CLU_384496_0_0_1"/>
<proteinExistence type="predicted"/>
<dbReference type="PROSITE" id="PS51257">
    <property type="entry name" value="PROKAR_LIPOPROTEIN"/>
    <property type="match status" value="1"/>
</dbReference>
<dbReference type="OrthoDB" id="1731983at2759"/>
<evidence type="ECO:0000259" key="2">
    <source>
        <dbReference type="Pfam" id="PF22917"/>
    </source>
</evidence>
<dbReference type="Proteomes" id="UP000053342">
    <property type="component" value="Unassembled WGS sequence"/>
</dbReference>
<name>A0A0D2E949_9EURO</name>
<protein>
    <recommendedName>
        <fullName evidence="2">PRISE-like Rossmann-fold domain-containing protein</fullName>
    </recommendedName>
</protein>
<dbReference type="Gene3D" id="3.40.50.720">
    <property type="entry name" value="NAD(P)-binding Rossmann-like Domain"/>
    <property type="match status" value="2"/>
</dbReference>
<dbReference type="SUPFAM" id="SSF51735">
    <property type="entry name" value="NAD(P)-binding Rossmann-fold domains"/>
    <property type="match status" value="2"/>
</dbReference>
<dbReference type="PROSITE" id="PS00061">
    <property type="entry name" value="ADH_SHORT"/>
    <property type="match status" value="1"/>
</dbReference>
<dbReference type="PRINTS" id="PR00080">
    <property type="entry name" value="SDRFAMILY"/>
</dbReference>
<keyword evidence="1" id="KW-0521">NADP</keyword>
<gene>
    <name evidence="3" type="ORF">PV06_02900</name>
</gene>
<dbReference type="GO" id="GO:0016491">
    <property type="term" value="F:oxidoreductase activity"/>
    <property type="evidence" value="ECO:0007669"/>
    <property type="project" value="UniProtKB-ARBA"/>
</dbReference>
<keyword evidence="4" id="KW-1185">Reference proteome</keyword>
<reference evidence="3 4" key="1">
    <citation type="submission" date="2015-01" db="EMBL/GenBank/DDBJ databases">
        <title>The Genome Sequence of Exophiala oligosperma CBS72588.</title>
        <authorList>
            <consortium name="The Broad Institute Genomics Platform"/>
            <person name="Cuomo C."/>
            <person name="de Hoog S."/>
            <person name="Gorbushina A."/>
            <person name="Stielow B."/>
            <person name="Teixiera M."/>
            <person name="Abouelleil A."/>
            <person name="Chapman S.B."/>
            <person name="Priest M."/>
            <person name="Young S.K."/>
            <person name="Wortman J."/>
            <person name="Nusbaum C."/>
            <person name="Birren B."/>
        </authorList>
    </citation>
    <scope>NUCLEOTIDE SEQUENCE [LARGE SCALE GENOMIC DNA]</scope>
    <source>
        <strain evidence="3 4">CBS 72588</strain>
    </source>
</reference>
<dbReference type="InterPro" id="IPR036291">
    <property type="entry name" value="NAD(P)-bd_dom_sf"/>
</dbReference>
<dbReference type="STRING" id="215243.A0A0D2E949"/>
<dbReference type="CDD" id="cd05233">
    <property type="entry name" value="SDR_c"/>
    <property type="match status" value="1"/>
</dbReference>
<dbReference type="PRINTS" id="PR00081">
    <property type="entry name" value="GDHRDH"/>
</dbReference>
<evidence type="ECO:0000313" key="3">
    <source>
        <dbReference type="EMBL" id="KIW44429.1"/>
    </source>
</evidence>
<evidence type="ECO:0000313" key="4">
    <source>
        <dbReference type="Proteomes" id="UP000053342"/>
    </source>
</evidence>
<dbReference type="AlphaFoldDB" id="A0A0D2E949"/>
<feature type="domain" description="PRISE-like Rossmann-fold" evidence="2">
    <location>
        <begin position="332"/>
        <end position="715"/>
    </location>
</feature>
<dbReference type="PANTHER" id="PTHR32487:SF8">
    <property type="entry name" value="NAD-DEPENDENT EPIMERASE_DEHYDRATASE DOMAIN-CONTAINING PROTEIN"/>
    <property type="match status" value="1"/>
</dbReference>
<dbReference type="Pfam" id="PF00106">
    <property type="entry name" value="adh_short"/>
    <property type="match status" value="1"/>
</dbReference>
<dbReference type="PANTHER" id="PTHR32487">
    <property type="entry name" value="3-OXO-DELTA(4,5)-STEROID 5-BETA-REDUCTASE"/>
    <property type="match status" value="1"/>
</dbReference>